<evidence type="ECO:0000313" key="2">
    <source>
        <dbReference type="EMBL" id="CEH14144.1"/>
    </source>
</evidence>
<keyword evidence="3" id="KW-1185">Reference proteome</keyword>
<organism evidence="2 3">
    <name type="scientific">Ceraceosorus bombacis</name>
    <dbReference type="NCBI Taxonomy" id="401625"/>
    <lineage>
        <taxon>Eukaryota</taxon>
        <taxon>Fungi</taxon>
        <taxon>Dikarya</taxon>
        <taxon>Basidiomycota</taxon>
        <taxon>Ustilaginomycotina</taxon>
        <taxon>Exobasidiomycetes</taxon>
        <taxon>Ceraceosorales</taxon>
        <taxon>Ceraceosoraceae</taxon>
        <taxon>Ceraceosorus</taxon>
    </lineage>
</organism>
<reference evidence="2 3" key="1">
    <citation type="submission" date="2014-09" db="EMBL/GenBank/DDBJ databases">
        <authorList>
            <person name="Magalhaes I.L.F."/>
            <person name="Oliveira U."/>
            <person name="Santos F.R."/>
            <person name="Vidigal T.H.D.A."/>
            <person name="Brescovit A.D."/>
            <person name="Santos A.J."/>
        </authorList>
    </citation>
    <scope>NUCLEOTIDE SEQUENCE [LARGE SCALE GENOMIC DNA]</scope>
</reference>
<feature type="region of interest" description="Disordered" evidence="1">
    <location>
        <begin position="415"/>
        <end position="446"/>
    </location>
</feature>
<evidence type="ECO:0000256" key="1">
    <source>
        <dbReference type="SAM" id="MobiDB-lite"/>
    </source>
</evidence>
<evidence type="ECO:0000313" key="3">
    <source>
        <dbReference type="Proteomes" id="UP000054845"/>
    </source>
</evidence>
<proteinExistence type="predicted"/>
<feature type="compositionally biased region" description="Basic and acidic residues" evidence="1">
    <location>
        <begin position="422"/>
        <end position="446"/>
    </location>
</feature>
<dbReference type="Proteomes" id="UP000054845">
    <property type="component" value="Unassembled WGS sequence"/>
</dbReference>
<protein>
    <submittedName>
        <fullName evidence="2">Uncharacterized protein</fullName>
    </submittedName>
</protein>
<sequence length="709" mass="78577">MSATLKHPSHHLLPRFVLEAHLPLLLTTQHLEDEHTQTALRTQTAIRAYSSRFLTPDCPTDNLDAEATVANHQSPFFDPLHSDLAHVEGSAQRFGLTPSGLHINSASGHASRLLLHFHSDHYDDILAAKDDAQPILEWTRMQKRDWEEVTLGCGAKRGAVGGVESCREDDLRAKGTSELRQEVADGLLVDAGCTPTEVHPDGRAYFADCAPAHELLSAIGGAREEATGKDVSVGLWSAVARLRFPGRDSASYQWWVAHVQMPRASWPLVPPDTETVTSVNRVAGLMQDPFIAKAGQARSNDEMKGVDLRWSGWNGDVTIRVPAPGPVANMSTSDDVRESATVGESTWASLQAPWGGQVVWIGNYTRSFPPLNKLNNEQGICVSIRNEWGFVLRLCGDIQPQVTLGDLVAQGDHLGRVSRLPASREPRSKRRPADPPKRSDAPSSREKRYPYRFSKLRVAVARPDPQWQEWKSPDDPGWHFYDPLHALQESRPSSPIPPYSSLEKVFFARPTATSALNGSSPDVFGTSTDFFKPVLSGNVELIVAYEAFLPTPGDAEDGVDPLSLYKLEWASWRELDQGSWTGTCELPDGVGWRPAFRPDTLGTGTVGSNLTLQQTKLLSPYVPLFKVGRFFPTIYSSQFDEKSRRLFYSPTRYRASDGTADPRASWDTTRERDGDIIIVFKASTYFGTVPSCQLHARVKIDNASRRIRR</sequence>
<accession>A0A0P1BDU1</accession>
<dbReference type="OrthoDB" id="2104935at2759"/>
<name>A0A0P1BDU1_9BASI</name>
<dbReference type="EMBL" id="CCYA01000240">
    <property type="protein sequence ID" value="CEH14144.1"/>
    <property type="molecule type" value="Genomic_DNA"/>
</dbReference>
<dbReference type="AlphaFoldDB" id="A0A0P1BDU1"/>